<dbReference type="EMBL" id="JAERQG010000001">
    <property type="protein sequence ID" value="MBL0764931.1"/>
    <property type="molecule type" value="Genomic_DNA"/>
</dbReference>
<evidence type="ECO:0000256" key="1">
    <source>
        <dbReference type="SAM" id="Phobius"/>
    </source>
</evidence>
<keyword evidence="3" id="KW-1185">Reference proteome</keyword>
<evidence type="ECO:0008006" key="4">
    <source>
        <dbReference type="Google" id="ProtNLM"/>
    </source>
</evidence>
<accession>A0A937DJ77</accession>
<keyword evidence="1" id="KW-0812">Transmembrane</keyword>
<sequence length="312" mass="35448">MKTFKKMLLILVAILIISSIGGYFYFDQKFTPPENYLQVAYYSDNIPIEWVSTNSNSHAALLLPVNLKGIDKLFYMQLDFGSPTTIFYKAPLESIREKFPMQISFPKKTNGIPLALKLQNMQVSSNSFKVIDYGVKVDFENKENKNIIGTLGTDLLEKRIVTLDFKNDLCSFSERVLAEGFSDFEFKKRRILLPATIGNENLKFMYDSGTSGYELIVSKEDWKKFRSGEGKEKTDKGNSWGNTLKIVSAPANQKIQFVDTTLSLSEVTYIEGTSKIQHALMALSGMQGMIGNRLFLNHKIILDCKNEKFKVE</sequence>
<dbReference type="Proteomes" id="UP000642920">
    <property type="component" value="Unassembled WGS sequence"/>
</dbReference>
<dbReference type="Gene3D" id="2.40.70.10">
    <property type="entry name" value="Acid Proteases"/>
    <property type="match status" value="1"/>
</dbReference>
<protein>
    <recommendedName>
        <fullName evidence="4">Aspartyl protease</fullName>
    </recommendedName>
</protein>
<organism evidence="2 3">
    <name type="scientific">Marivirga atlantica</name>
    <dbReference type="NCBI Taxonomy" id="1548457"/>
    <lineage>
        <taxon>Bacteria</taxon>
        <taxon>Pseudomonadati</taxon>
        <taxon>Bacteroidota</taxon>
        <taxon>Cytophagia</taxon>
        <taxon>Cytophagales</taxon>
        <taxon>Marivirgaceae</taxon>
        <taxon>Marivirga</taxon>
    </lineage>
</organism>
<dbReference type="RefSeq" id="WP_201918963.1">
    <property type="nucleotide sequence ID" value="NZ_JAERQG010000001.1"/>
</dbReference>
<keyword evidence="1" id="KW-1133">Transmembrane helix</keyword>
<feature type="transmembrane region" description="Helical" evidence="1">
    <location>
        <begin position="7"/>
        <end position="26"/>
    </location>
</feature>
<gene>
    <name evidence="2" type="ORF">JKP34_06690</name>
</gene>
<name>A0A937DJ77_9BACT</name>
<evidence type="ECO:0000313" key="3">
    <source>
        <dbReference type="Proteomes" id="UP000642920"/>
    </source>
</evidence>
<reference evidence="2" key="1">
    <citation type="submission" date="2021-01" db="EMBL/GenBank/DDBJ databases">
        <title>Marivirga sp. nov., isolated from intertidal surface sediments.</title>
        <authorList>
            <person name="Zhang M."/>
        </authorList>
    </citation>
    <scope>NUCLEOTIDE SEQUENCE</scope>
    <source>
        <strain evidence="2">SM1354</strain>
    </source>
</reference>
<proteinExistence type="predicted"/>
<dbReference type="AlphaFoldDB" id="A0A937DJ77"/>
<comment type="caution">
    <text evidence="2">The sequence shown here is derived from an EMBL/GenBank/DDBJ whole genome shotgun (WGS) entry which is preliminary data.</text>
</comment>
<keyword evidence="1" id="KW-0472">Membrane</keyword>
<evidence type="ECO:0000313" key="2">
    <source>
        <dbReference type="EMBL" id="MBL0764931.1"/>
    </source>
</evidence>
<dbReference type="InterPro" id="IPR021109">
    <property type="entry name" value="Peptidase_aspartic_dom_sf"/>
</dbReference>